<proteinExistence type="predicted"/>
<protein>
    <submittedName>
        <fullName evidence="1">Uncharacterized protein</fullName>
    </submittedName>
</protein>
<accession>A0ABQ9HHN2</accession>
<reference evidence="1 2" key="1">
    <citation type="submission" date="2023-02" db="EMBL/GenBank/DDBJ databases">
        <title>LHISI_Scaffold_Assembly.</title>
        <authorList>
            <person name="Stuart O.P."/>
            <person name="Cleave R."/>
            <person name="Magrath M.J.L."/>
            <person name="Mikheyev A.S."/>
        </authorList>
    </citation>
    <scope>NUCLEOTIDE SEQUENCE [LARGE SCALE GENOMIC DNA]</scope>
    <source>
        <strain evidence="1">Daus_M_001</strain>
        <tissue evidence="1">Leg muscle</tissue>
    </source>
</reference>
<evidence type="ECO:0000313" key="1">
    <source>
        <dbReference type="EMBL" id="KAJ8883841.1"/>
    </source>
</evidence>
<keyword evidence="2" id="KW-1185">Reference proteome</keyword>
<organism evidence="1 2">
    <name type="scientific">Dryococelus australis</name>
    <dbReference type="NCBI Taxonomy" id="614101"/>
    <lineage>
        <taxon>Eukaryota</taxon>
        <taxon>Metazoa</taxon>
        <taxon>Ecdysozoa</taxon>
        <taxon>Arthropoda</taxon>
        <taxon>Hexapoda</taxon>
        <taxon>Insecta</taxon>
        <taxon>Pterygota</taxon>
        <taxon>Neoptera</taxon>
        <taxon>Polyneoptera</taxon>
        <taxon>Phasmatodea</taxon>
        <taxon>Verophasmatodea</taxon>
        <taxon>Anareolatae</taxon>
        <taxon>Phasmatidae</taxon>
        <taxon>Eurycanthinae</taxon>
        <taxon>Dryococelus</taxon>
    </lineage>
</organism>
<dbReference type="PANTHER" id="PTHR10773:SF19">
    <property type="match status" value="1"/>
</dbReference>
<evidence type="ECO:0000313" key="2">
    <source>
        <dbReference type="Proteomes" id="UP001159363"/>
    </source>
</evidence>
<dbReference type="EMBL" id="JARBHB010000005">
    <property type="protein sequence ID" value="KAJ8883841.1"/>
    <property type="molecule type" value="Genomic_DNA"/>
</dbReference>
<gene>
    <name evidence="1" type="ORF">PR048_015696</name>
</gene>
<comment type="caution">
    <text evidence="1">The sequence shown here is derived from an EMBL/GenBank/DDBJ whole genome shotgun (WGS) entry which is preliminary data.</text>
</comment>
<dbReference type="Proteomes" id="UP001159363">
    <property type="component" value="Chromosome 4"/>
</dbReference>
<sequence>MRTALEKKKAQGVLIPEKHGGRQEYLKPMDDILRTSVKEHIDKFPKVETHYCRQSSTREYLHPELTLKKVYDLYCKEIPHDQPKASFKTYTRVFGSINLSFHHPKKKCSLCSSYRYADEERKI</sequence>
<dbReference type="PANTHER" id="PTHR10773">
    <property type="entry name" value="DNA-DIRECTED RNA POLYMERASES I, II, AND III SUBUNIT RPABC2"/>
    <property type="match status" value="1"/>
</dbReference>
<name>A0ABQ9HHN2_9NEOP</name>